<proteinExistence type="predicted"/>
<dbReference type="Proteomes" id="UP000625711">
    <property type="component" value="Unassembled WGS sequence"/>
</dbReference>
<evidence type="ECO:0000313" key="2">
    <source>
        <dbReference type="Proteomes" id="UP000625711"/>
    </source>
</evidence>
<gene>
    <name evidence="1" type="ORF">GWI33_021748</name>
</gene>
<evidence type="ECO:0000313" key="1">
    <source>
        <dbReference type="EMBL" id="KAF7265005.1"/>
    </source>
</evidence>
<protein>
    <submittedName>
        <fullName evidence="1">Uncharacterized protein</fullName>
    </submittedName>
</protein>
<reference evidence="1" key="1">
    <citation type="submission" date="2020-08" db="EMBL/GenBank/DDBJ databases">
        <title>Genome sequencing and assembly of the red palm weevil Rhynchophorus ferrugineus.</title>
        <authorList>
            <person name="Dias G.B."/>
            <person name="Bergman C.M."/>
            <person name="Manee M."/>
        </authorList>
    </citation>
    <scope>NUCLEOTIDE SEQUENCE</scope>
    <source>
        <strain evidence="1">AA-2017</strain>
        <tissue evidence="1">Whole larva</tissue>
    </source>
</reference>
<dbReference type="EMBL" id="JAACXV010015261">
    <property type="protein sequence ID" value="KAF7265005.1"/>
    <property type="molecule type" value="Genomic_DNA"/>
</dbReference>
<accession>A0A834M343</accession>
<name>A0A834M343_RHYFE</name>
<comment type="caution">
    <text evidence="1">The sequence shown here is derived from an EMBL/GenBank/DDBJ whole genome shotgun (WGS) entry which is preliminary data.</text>
</comment>
<feature type="non-terminal residue" evidence="1">
    <location>
        <position position="1"/>
    </location>
</feature>
<sequence length="105" mass="11612">PIDGRRSAPPRDAYIHTPLELVRHDSGSCRLPLPPPATPPPPQADSERLVVDRWRYGEGECTGPDTLVGGIIFDVEPSRKLRGPLSPRRWSAGCWSVAFVCPVRF</sequence>
<organism evidence="1 2">
    <name type="scientific">Rhynchophorus ferrugineus</name>
    <name type="common">Red palm weevil</name>
    <name type="synonym">Curculio ferrugineus</name>
    <dbReference type="NCBI Taxonomy" id="354439"/>
    <lineage>
        <taxon>Eukaryota</taxon>
        <taxon>Metazoa</taxon>
        <taxon>Ecdysozoa</taxon>
        <taxon>Arthropoda</taxon>
        <taxon>Hexapoda</taxon>
        <taxon>Insecta</taxon>
        <taxon>Pterygota</taxon>
        <taxon>Neoptera</taxon>
        <taxon>Endopterygota</taxon>
        <taxon>Coleoptera</taxon>
        <taxon>Polyphaga</taxon>
        <taxon>Cucujiformia</taxon>
        <taxon>Curculionidae</taxon>
        <taxon>Dryophthorinae</taxon>
        <taxon>Rhynchophorus</taxon>
    </lineage>
</organism>
<keyword evidence="2" id="KW-1185">Reference proteome</keyword>
<dbReference type="AlphaFoldDB" id="A0A834M343"/>